<dbReference type="PROSITE" id="PS00688">
    <property type="entry name" value="SIGMA54_INTERACT_3"/>
    <property type="match status" value="1"/>
</dbReference>
<dbReference type="SMART" id="SM00989">
    <property type="entry name" value="V4R"/>
    <property type="match status" value="1"/>
</dbReference>
<keyword evidence="5" id="KW-0804">Transcription</keyword>
<dbReference type="Gene3D" id="3.40.50.300">
    <property type="entry name" value="P-loop containing nucleotide triphosphate hydrolases"/>
    <property type="match status" value="1"/>
</dbReference>
<comment type="caution">
    <text evidence="7">The sequence shown here is derived from an EMBL/GenBank/DDBJ whole genome shotgun (WGS) entry which is preliminary data.</text>
</comment>
<dbReference type="PRINTS" id="PR01590">
    <property type="entry name" value="HTHFIS"/>
</dbReference>
<evidence type="ECO:0000313" key="8">
    <source>
        <dbReference type="Proteomes" id="UP000295554"/>
    </source>
</evidence>
<dbReference type="Pfam" id="PF00158">
    <property type="entry name" value="Sigma54_activat"/>
    <property type="match status" value="1"/>
</dbReference>
<dbReference type="SUPFAM" id="SSF52540">
    <property type="entry name" value="P-loop containing nucleoside triphosphate hydrolases"/>
    <property type="match status" value="1"/>
</dbReference>
<dbReference type="PROSITE" id="PS50045">
    <property type="entry name" value="SIGMA54_INTERACT_4"/>
    <property type="match status" value="1"/>
</dbReference>
<keyword evidence="4" id="KW-0238">DNA-binding</keyword>
<dbReference type="SUPFAM" id="SSF46689">
    <property type="entry name" value="Homeodomain-like"/>
    <property type="match status" value="1"/>
</dbReference>
<dbReference type="Pfam" id="PF06505">
    <property type="entry name" value="XylR_N"/>
    <property type="match status" value="1"/>
</dbReference>
<dbReference type="EMBL" id="SMSE01000002">
    <property type="protein sequence ID" value="TDG14068.1"/>
    <property type="molecule type" value="Genomic_DNA"/>
</dbReference>
<evidence type="ECO:0000259" key="6">
    <source>
        <dbReference type="PROSITE" id="PS50045"/>
    </source>
</evidence>
<dbReference type="SUPFAM" id="SSF111126">
    <property type="entry name" value="Ligand-binding domain in the NO signalling and Golgi transport"/>
    <property type="match status" value="1"/>
</dbReference>
<dbReference type="OrthoDB" id="9804019at2"/>
<dbReference type="Gene3D" id="1.10.8.60">
    <property type="match status" value="1"/>
</dbReference>
<dbReference type="InterPro" id="IPR003593">
    <property type="entry name" value="AAA+_ATPase"/>
</dbReference>
<dbReference type="PROSITE" id="PS00675">
    <property type="entry name" value="SIGMA54_INTERACT_1"/>
    <property type="match status" value="1"/>
</dbReference>
<dbReference type="InterPro" id="IPR025662">
    <property type="entry name" value="Sigma_54_int_dom_ATP-bd_1"/>
</dbReference>
<dbReference type="AlphaFoldDB" id="A0A4R5LT10"/>
<dbReference type="PROSITE" id="PS00676">
    <property type="entry name" value="SIGMA54_INTERACT_2"/>
    <property type="match status" value="1"/>
</dbReference>
<dbReference type="Pfam" id="PF02954">
    <property type="entry name" value="HTH_8"/>
    <property type="match status" value="1"/>
</dbReference>
<dbReference type="GO" id="GO:0005524">
    <property type="term" value="F:ATP binding"/>
    <property type="evidence" value="ECO:0007669"/>
    <property type="project" value="UniProtKB-KW"/>
</dbReference>
<evidence type="ECO:0000256" key="3">
    <source>
        <dbReference type="ARBA" id="ARBA00023015"/>
    </source>
</evidence>
<keyword evidence="2" id="KW-0067">ATP-binding</keyword>
<dbReference type="InterPro" id="IPR002197">
    <property type="entry name" value="HTH_Fis"/>
</dbReference>
<sequence>MTSTLPDLPALDDIQDLLRFEPEEGRIWLAEERMVLLRSSELQALRKEMIESLGIDRAKGLLIRMGYVAGQRDADTARRLRPDAPLFDVFSVGPQSHMVTGQVKVTPVSLELDEEEHTFHGVFEWQNSFEAEIFLDEYGVSFEPVCWSQIGYASGFTSRFVGRQILFRELGCMGCGEKMCRIEGRPAEEWDDAEELLRYYRPDRIADQLFSLQSQVTALRENLITERGFGDLIGCSTPFLEVRELLARAAESKVTVLLLGETGVGKDMFAKALHQGSPRHDKPYVAVNCAAIPADLIEAELFGVEKGAYTGADHSRPGRFERAHGGTLFLDEVGELSPQAQAALLRVLQESELERVGDTRTRKVDVRLVAATNENLEQAVAEGRFRADLLYRLNVYSVTVPPLRERIDDLPDLVRHFVDKYSSLHGKLVAGVTDRTMAALRAYHWPGNIRELGNVIERGVILAHQGGEIEHSHLFPHLQDTAPPGGASVKAGPAEAPLEGLVATLLNQECPLADVEAQMIAGAMDRVSGNITRAAKLLGLSRATLDYRLKKNGSPKIS</sequence>
<evidence type="ECO:0000256" key="1">
    <source>
        <dbReference type="ARBA" id="ARBA00022741"/>
    </source>
</evidence>
<dbReference type="CDD" id="cd00009">
    <property type="entry name" value="AAA"/>
    <property type="match status" value="1"/>
</dbReference>
<dbReference type="Gene3D" id="1.10.10.60">
    <property type="entry name" value="Homeodomain-like"/>
    <property type="match status" value="1"/>
</dbReference>
<keyword evidence="1" id="KW-0547">Nucleotide-binding</keyword>
<reference evidence="7 8" key="1">
    <citation type="submission" date="2019-03" db="EMBL/GenBank/DDBJ databases">
        <title>Seongchinamella monodicae gen. nov., sp. nov., a novel member of the Gammaproteobacteria isolated from a tidal mudflat of beach.</title>
        <authorList>
            <person name="Yang H.G."/>
            <person name="Kang J.W."/>
            <person name="Lee S.D."/>
        </authorList>
    </citation>
    <scope>NUCLEOTIDE SEQUENCE [LARGE SCALE GENOMIC DNA]</scope>
    <source>
        <strain evidence="7 8">GH4-78</strain>
    </source>
</reference>
<dbReference type="GO" id="GO:0043565">
    <property type="term" value="F:sequence-specific DNA binding"/>
    <property type="evidence" value="ECO:0007669"/>
    <property type="project" value="InterPro"/>
</dbReference>
<evidence type="ECO:0000313" key="7">
    <source>
        <dbReference type="EMBL" id="TDG14068.1"/>
    </source>
</evidence>
<dbReference type="GO" id="GO:0006355">
    <property type="term" value="P:regulation of DNA-templated transcription"/>
    <property type="evidence" value="ECO:0007669"/>
    <property type="project" value="InterPro"/>
</dbReference>
<dbReference type="InterPro" id="IPR024096">
    <property type="entry name" value="NO_sig/Golgi_transp_ligand-bd"/>
</dbReference>
<organism evidence="7 8">
    <name type="scientific">Seongchinamella unica</name>
    <dbReference type="NCBI Taxonomy" id="2547392"/>
    <lineage>
        <taxon>Bacteria</taxon>
        <taxon>Pseudomonadati</taxon>
        <taxon>Pseudomonadota</taxon>
        <taxon>Gammaproteobacteria</taxon>
        <taxon>Cellvibrionales</taxon>
        <taxon>Halieaceae</taxon>
        <taxon>Seongchinamella</taxon>
    </lineage>
</organism>
<dbReference type="InterPro" id="IPR027417">
    <property type="entry name" value="P-loop_NTPase"/>
</dbReference>
<evidence type="ECO:0000256" key="5">
    <source>
        <dbReference type="ARBA" id="ARBA00023163"/>
    </source>
</evidence>
<dbReference type="InterPro" id="IPR009057">
    <property type="entry name" value="Homeodomain-like_sf"/>
</dbReference>
<dbReference type="InterPro" id="IPR025943">
    <property type="entry name" value="Sigma_54_int_dom_ATP-bd_2"/>
</dbReference>
<keyword evidence="3" id="KW-0805">Transcription regulation</keyword>
<dbReference type="Gene3D" id="3.30.1380.20">
    <property type="entry name" value="Trafficking protein particle complex subunit 3"/>
    <property type="match status" value="1"/>
</dbReference>
<dbReference type="Proteomes" id="UP000295554">
    <property type="component" value="Unassembled WGS sequence"/>
</dbReference>
<proteinExistence type="predicted"/>
<evidence type="ECO:0000256" key="4">
    <source>
        <dbReference type="ARBA" id="ARBA00023125"/>
    </source>
</evidence>
<keyword evidence="8" id="KW-1185">Reference proteome</keyword>
<dbReference type="InterPro" id="IPR004096">
    <property type="entry name" value="V4R"/>
</dbReference>
<accession>A0A4R5LT10</accession>
<feature type="domain" description="Sigma-54 factor interaction" evidence="6">
    <location>
        <begin position="232"/>
        <end position="461"/>
    </location>
</feature>
<gene>
    <name evidence="7" type="ORF">E2F43_11310</name>
</gene>
<dbReference type="FunFam" id="3.40.50.300:FF:000006">
    <property type="entry name" value="DNA-binding transcriptional regulator NtrC"/>
    <property type="match status" value="1"/>
</dbReference>
<dbReference type="Pfam" id="PF25601">
    <property type="entry name" value="AAA_lid_14"/>
    <property type="match status" value="1"/>
</dbReference>
<dbReference type="PANTHER" id="PTHR32071">
    <property type="entry name" value="TRANSCRIPTIONAL REGULATORY PROTEIN"/>
    <property type="match status" value="1"/>
</dbReference>
<name>A0A4R5LT10_9GAMM</name>
<protein>
    <submittedName>
        <fullName evidence="7">Sigma-54-dependent Fis family transcriptional regulator</fullName>
    </submittedName>
</protein>
<dbReference type="InterPro" id="IPR002078">
    <property type="entry name" value="Sigma_54_int"/>
</dbReference>
<dbReference type="InterPro" id="IPR010523">
    <property type="entry name" value="XylR_N"/>
</dbReference>
<dbReference type="Pfam" id="PF02830">
    <property type="entry name" value="V4R"/>
    <property type="match status" value="1"/>
</dbReference>
<dbReference type="RefSeq" id="WP_133212663.1">
    <property type="nucleotide sequence ID" value="NZ_SMSE01000002.1"/>
</dbReference>
<dbReference type="SMART" id="SM00382">
    <property type="entry name" value="AAA"/>
    <property type="match status" value="1"/>
</dbReference>
<dbReference type="InterPro" id="IPR058031">
    <property type="entry name" value="AAA_lid_NorR"/>
</dbReference>
<dbReference type="InterPro" id="IPR025944">
    <property type="entry name" value="Sigma_54_int_dom_CS"/>
</dbReference>
<evidence type="ECO:0000256" key="2">
    <source>
        <dbReference type="ARBA" id="ARBA00022840"/>
    </source>
</evidence>